<evidence type="ECO:0000256" key="2">
    <source>
        <dbReference type="ARBA" id="ARBA00006434"/>
    </source>
</evidence>
<evidence type="ECO:0000256" key="3">
    <source>
        <dbReference type="ARBA" id="ARBA00022692"/>
    </source>
</evidence>
<dbReference type="OrthoDB" id="6132759at2759"/>
<comment type="subcellular location">
    <subcellularLocation>
        <location evidence="1">Membrane</location>
        <topology evidence="1">Multi-pass membrane protein</topology>
    </subcellularLocation>
</comment>
<evidence type="ECO:0000256" key="8">
    <source>
        <dbReference type="SAM" id="Phobius"/>
    </source>
</evidence>
<dbReference type="GO" id="GO:0005412">
    <property type="term" value="F:D-glucose:sodium symporter activity"/>
    <property type="evidence" value="ECO:0007669"/>
    <property type="project" value="TreeGrafter"/>
</dbReference>
<dbReference type="Gene3D" id="1.20.1730.10">
    <property type="entry name" value="Sodium/glucose cotransporter"/>
    <property type="match status" value="1"/>
</dbReference>
<feature type="transmembrane region" description="Helical" evidence="8">
    <location>
        <begin position="196"/>
        <end position="215"/>
    </location>
</feature>
<keyword evidence="4 8" id="KW-1133">Transmembrane helix</keyword>
<dbReference type="AlphaFoldDB" id="A0A8B7ZW67"/>
<feature type="transmembrane region" description="Helical" evidence="8">
    <location>
        <begin position="442"/>
        <end position="460"/>
    </location>
</feature>
<keyword evidence="9" id="KW-1185">Reference proteome</keyword>
<feature type="transmembrane region" description="Helical" evidence="8">
    <location>
        <begin position="130"/>
        <end position="156"/>
    </location>
</feature>
<evidence type="ECO:0000256" key="7">
    <source>
        <dbReference type="SAM" id="MobiDB-lite"/>
    </source>
</evidence>
<feature type="transmembrane region" description="Helical" evidence="8">
    <location>
        <begin position="364"/>
        <end position="390"/>
    </location>
</feature>
<feature type="transmembrane region" description="Helical" evidence="8">
    <location>
        <begin position="257"/>
        <end position="275"/>
    </location>
</feature>
<accession>A0A8B7ZW67</accession>
<dbReference type="Proteomes" id="UP000694845">
    <property type="component" value="Unplaced"/>
</dbReference>
<feature type="region of interest" description="Disordered" evidence="7">
    <location>
        <begin position="567"/>
        <end position="587"/>
    </location>
</feature>
<feature type="transmembrane region" description="Helical" evidence="8">
    <location>
        <begin position="467"/>
        <end position="489"/>
    </location>
</feature>
<dbReference type="PROSITE" id="PS50283">
    <property type="entry name" value="NA_SOLUT_SYMP_3"/>
    <property type="match status" value="1"/>
</dbReference>
<sequence length="654" mass="72412">MERDKKAPQELLPSVKQYAHVPAADTFHTSARASFQSSRGTLKGYFLAGKSMVWWPIGASLFASNIGSGHFIGLAGTGAASGLAVGSFEFNAMFILLLLGWIFVPVYMSSGVFTMPEYLRKRFGGQRVRVYLACLALLLSVLTKISVDMYAGALFIQESLQWNLYVAIVSLLAITALYTVAGGLSAVIYTDALQTFVMVVGAFVLMILSFQRVSWDELHIRYPQAIPNTTLANPNTTCGFPREDAFHIFRDPINSDLPWPGMIFGITISSIWYWCTDQVIVQRALAAKSISHAKGGTIFAGFLKTLPMFLIVLPGMISRVLFPNEVACATKETCLEVCGSEVGCSNTAFPRLVLDVMPQGARGLMLAVMLSALMSSLTSIFNSSSTIFTIDIWRRIRPRASETELMICGRVFILVMVGISVLWIPIIQAAQGGRLFDYIQSITSYLSPPICAVFILAVAWSRINEKGAFAALMVGLVVGMVRMVLDFVYSAPSCGEEDTRPGIVADVHYLYFGIILFGISFIVTIVVSLLTKPIPEKYLVRLTWLTRHSNLERVDLAISDIKLQNKEENTPMRGEDEEEGYNKEESKPPIGRRVVDWLCGTGKQDKSDGLTEEQRKELMKKMTDIKETRKETIILNIAAILLMCCSIFFWAFFG</sequence>
<evidence type="ECO:0000256" key="6">
    <source>
        <dbReference type="RuleBase" id="RU362091"/>
    </source>
</evidence>
<dbReference type="KEGG" id="aplc:110989528"/>
<dbReference type="InterPro" id="IPR001734">
    <property type="entry name" value="Na/solute_symporter"/>
</dbReference>
<dbReference type="GO" id="GO:0005886">
    <property type="term" value="C:plasma membrane"/>
    <property type="evidence" value="ECO:0007669"/>
    <property type="project" value="TreeGrafter"/>
</dbReference>
<dbReference type="FunFam" id="1.20.1730.10:FF:000027">
    <property type="entry name" value="Uncharacterized protein"/>
    <property type="match status" value="1"/>
</dbReference>
<evidence type="ECO:0000256" key="5">
    <source>
        <dbReference type="ARBA" id="ARBA00023136"/>
    </source>
</evidence>
<evidence type="ECO:0000256" key="1">
    <source>
        <dbReference type="ARBA" id="ARBA00004141"/>
    </source>
</evidence>
<dbReference type="PANTHER" id="PTHR11819:SF195">
    <property type="entry name" value="SODIUM_GLUCOSE COTRANSPORTER 4"/>
    <property type="match status" value="1"/>
</dbReference>
<feature type="transmembrane region" description="Helical" evidence="8">
    <location>
        <begin position="509"/>
        <end position="531"/>
    </location>
</feature>
<dbReference type="Pfam" id="PF00474">
    <property type="entry name" value="SSF"/>
    <property type="match status" value="1"/>
</dbReference>
<protein>
    <submittedName>
        <fullName evidence="10">Sodium/glucose cotransporter 4-like isoform X1</fullName>
    </submittedName>
</protein>
<feature type="transmembrane region" description="Helical" evidence="8">
    <location>
        <begin position="296"/>
        <end position="317"/>
    </location>
</feature>
<dbReference type="NCBIfam" id="TIGR00813">
    <property type="entry name" value="sss"/>
    <property type="match status" value="1"/>
</dbReference>
<feature type="transmembrane region" description="Helical" evidence="8">
    <location>
        <begin position="633"/>
        <end position="653"/>
    </location>
</feature>
<dbReference type="PROSITE" id="PS00457">
    <property type="entry name" value="NA_SOLUT_SYMP_2"/>
    <property type="match status" value="1"/>
</dbReference>
<keyword evidence="5 8" id="KW-0472">Membrane</keyword>
<feature type="transmembrane region" description="Helical" evidence="8">
    <location>
        <begin position="92"/>
        <end position="109"/>
    </location>
</feature>
<feature type="transmembrane region" description="Helical" evidence="8">
    <location>
        <begin position="162"/>
        <end position="189"/>
    </location>
</feature>
<proteinExistence type="inferred from homology"/>
<organism evidence="9 10">
    <name type="scientific">Acanthaster planci</name>
    <name type="common">Crown-of-thorns starfish</name>
    <dbReference type="NCBI Taxonomy" id="133434"/>
    <lineage>
        <taxon>Eukaryota</taxon>
        <taxon>Metazoa</taxon>
        <taxon>Echinodermata</taxon>
        <taxon>Eleutherozoa</taxon>
        <taxon>Asterozoa</taxon>
        <taxon>Asteroidea</taxon>
        <taxon>Valvatacea</taxon>
        <taxon>Valvatida</taxon>
        <taxon>Acanthasteridae</taxon>
        <taxon>Acanthaster</taxon>
    </lineage>
</organism>
<dbReference type="InterPro" id="IPR018212">
    <property type="entry name" value="Na/solute_symporter_CS"/>
</dbReference>
<gene>
    <name evidence="10" type="primary">LOC110989528</name>
</gene>
<dbReference type="RefSeq" id="XP_022109669.1">
    <property type="nucleotide sequence ID" value="XM_022253977.1"/>
</dbReference>
<name>A0A8B7ZW67_ACAPL</name>
<feature type="transmembrane region" description="Helical" evidence="8">
    <location>
        <begin position="411"/>
        <end position="430"/>
    </location>
</feature>
<comment type="similarity">
    <text evidence="2 6">Belongs to the sodium:solute symporter (SSF) (TC 2.A.21) family.</text>
</comment>
<dbReference type="PANTHER" id="PTHR11819">
    <property type="entry name" value="SOLUTE CARRIER FAMILY 5"/>
    <property type="match status" value="1"/>
</dbReference>
<keyword evidence="3 8" id="KW-0812">Transmembrane</keyword>
<evidence type="ECO:0000256" key="4">
    <source>
        <dbReference type="ARBA" id="ARBA00022989"/>
    </source>
</evidence>
<feature type="transmembrane region" description="Helical" evidence="8">
    <location>
        <begin position="53"/>
        <end position="72"/>
    </location>
</feature>
<reference evidence="10" key="1">
    <citation type="submission" date="2025-08" db="UniProtKB">
        <authorList>
            <consortium name="RefSeq"/>
        </authorList>
    </citation>
    <scope>IDENTIFICATION</scope>
</reference>
<evidence type="ECO:0000313" key="9">
    <source>
        <dbReference type="Proteomes" id="UP000694845"/>
    </source>
</evidence>
<evidence type="ECO:0000313" key="10">
    <source>
        <dbReference type="RefSeq" id="XP_022109669.1"/>
    </source>
</evidence>
<dbReference type="InterPro" id="IPR038377">
    <property type="entry name" value="Na/Glc_symporter_sf"/>
</dbReference>
<dbReference type="GeneID" id="110989528"/>